<dbReference type="GO" id="GO:0000156">
    <property type="term" value="F:phosphorelay response regulator activity"/>
    <property type="evidence" value="ECO:0007669"/>
    <property type="project" value="TreeGrafter"/>
</dbReference>
<evidence type="ECO:0000313" key="13">
    <source>
        <dbReference type="Proteomes" id="UP000480929"/>
    </source>
</evidence>
<dbReference type="EMBL" id="WKPJ01000007">
    <property type="protein sequence ID" value="MSA88988.1"/>
    <property type="molecule type" value="Genomic_DNA"/>
</dbReference>
<dbReference type="PANTHER" id="PTHR48111:SF1">
    <property type="entry name" value="TWO-COMPONENT RESPONSE REGULATOR ORR33"/>
    <property type="match status" value="1"/>
</dbReference>
<name>A0A6N7S666_9FIRM</name>
<feature type="DNA-binding region" description="OmpR/PhoB-type" evidence="7">
    <location>
        <begin position="121"/>
        <end position="219"/>
    </location>
</feature>
<dbReference type="InterPro" id="IPR011006">
    <property type="entry name" value="CheY-like_superfamily"/>
</dbReference>
<dbReference type="Pfam" id="PF00072">
    <property type="entry name" value="Response_reg"/>
    <property type="match status" value="1"/>
</dbReference>
<keyword evidence="2" id="KW-0902">Two-component regulatory system</keyword>
<dbReference type="Proteomes" id="UP000433575">
    <property type="component" value="Unassembled WGS sequence"/>
</dbReference>
<dbReference type="AlphaFoldDB" id="A0A6N7S666"/>
<dbReference type="Pfam" id="PF00486">
    <property type="entry name" value="Trans_reg_C"/>
    <property type="match status" value="1"/>
</dbReference>
<evidence type="ECO:0000313" key="11">
    <source>
        <dbReference type="EMBL" id="MSC32742.1"/>
    </source>
</evidence>
<evidence type="ECO:0000256" key="6">
    <source>
        <dbReference type="PROSITE-ProRule" id="PRU00169"/>
    </source>
</evidence>
<gene>
    <name evidence="11" type="ORF">GKD88_06380</name>
    <name evidence="10" type="ORF">GKE08_06585</name>
</gene>
<feature type="domain" description="Response regulatory" evidence="8">
    <location>
        <begin position="3"/>
        <end position="113"/>
    </location>
</feature>
<dbReference type="PROSITE" id="PS50110">
    <property type="entry name" value="RESPONSE_REGULATORY"/>
    <property type="match status" value="1"/>
</dbReference>
<dbReference type="InterPro" id="IPR039420">
    <property type="entry name" value="WalR-like"/>
</dbReference>
<keyword evidence="3" id="KW-0805">Transcription regulation</keyword>
<evidence type="ECO:0000256" key="1">
    <source>
        <dbReference type="ARBA" id="ARBA00022553"/>
    </source>
</evidence>
<dbReference type="SUPFAM" id="SSF52172">
    <property type="entry name" value="CheY-like"/>
    <property type="match status" value="1"/>
</dbReference>
<dbReference type="PANTHER" id="PTHR48111">
    <property type="entry name" value="REGULATOR OF RPOS"/>
    <property type="match status" value="1"/>
</dbReference>
<dbReference type="GO" id="GO:0005829">
    <property type="term" value="C:cytosol"/>
    <property type="evidence" value="ECO:0007669"/>
    <property type="project" value="TreeGrafter"/>
</dbReference>
<dbReference type="GO" id="GO:0000976">
    <property type="term" value="F:transcription cis-regulatory region binding"/>
    <property type="evidence" value="ECO:0007669"/>
    <property type="project" value="TreeGrafter"/>
</dbReference>
<dbReference type="Proteomes" id="UP000480929">
    <property type="component" value="Unassembled WGS sequence"/>
</dbReference>
<dbReference type="InterPro" id="IPR036388">
    <property type="entry name" value="WH-like_DNA-bd_sf"/>
</dbReference>
<accession>A0A6N7S666</accession>
<evidence type="ECO:0000256" key="3">
    <source>
        <dbReference type="ARBA" id="ARBA00023015"/>
    </source>
</evidence>
<keyword evidence="1 6" id="KW-0597">Phosphoprotein</keyword>
<evidence type="ECO:0000259" key="9">
    <source>
        <dbReference type="PROSITE" id="PS51755"/>
    </source>
</evidence>
<evidence type="ECO:0000313" key="12">
    <source>
        <dbReference type="Proteomes" id="UP000433575"/>
    </source>
</evidence>
<dbReference type="GO" id="GO:0006355">
    <property type="term" value="P:regulation of DNA-templated transcription"/>
    <property type="evidence" value="ECO:0007669"/>
    <property type="project" value="InterPro"/>
</dbReference>
<evidence type="ECO:0000256" key="7">
    <source>
        <dbReference type="PROSITE-ProRule" id="PRU01091"/>
    </source>
</evidence>
<proteinExistence type="predicted"/>
<evidence type="ECO:0000313" key="10">
    <source>
        <dbReference type="EMBL" id="MSA88988.1"/>
    </source>
</evidence>
<keyword evidence="4 7" id="KW-0238">DNA-binding</keyword>
<dbReference type="SMART" id="SM00448">
    <property type="entry name" value="REC"/>
    <property type="match status" value="1"/>
</dbReference>
<dbReference type="CDD" id="cd00383">
    <property type="entry name" value="trans_reg_C"/>
    <property type="match status" value="1"/>
</dbReference>
<evidence type="ECO:0000259" key="8">
    <source>
        <dbReference type="PROSITE" id="PS50110"/>
    </source>
</evidence>
<organism evidence="10 12">
    <name type="scientific">Holdemania massiliensis</name>
    <dbReference type="NCBI Taxonomy" id="1468449"/>
    <lineage>
        <taxon>Bacteria</taxon>
        <taxon>Bacillati</taxon>
        <taxon>Bacillota</taxon>
        <taxon>Erysipelotrichia</taxon>
        <taxon>Erysipelotrichales</taxon>
        <taxon>Erysipelotrichaceae</taxon>
        <taxon>Holdemania</taxon>
    </lineage>
</organism>
<evidence type="ECO:0000256" key="5">
    <source>
        <dbReference type="ARBA" id="ARBA00023163"/>
    </source>
</evidence>
<dbReference type="SMART" id="SM00862">
    <property type="entry name" value="Trans_reg_C"/>
    <property type="match status" value="1"/>
</dbReference>
<comment type="caution">
    <text evidence="10">The sequence shown here is derived from an EMBL/GenBank/DDBJ whole genome shotgun (WGS) entry which is preliminary data.</text>
</comment>
<dbReference type="Gene3D" id="6.10.250.690">
    <property type="match status" value="1"/>
</dbReference>
<dbReference type="PROSITE" id="PS51755">
    <property type="entry name" value="OMPR_PHOB"/>
    <property type="match status" value="1"/>
</dbReference>
<keyword evidence="13" id="KW-1185">Reference proteome</keyword>
<dbReference type="InterPro" id="IPR001789">
    <property type="entry name" value="Sig_transdc_resp-reg_receiver"/>
</dbReference>
<dbReference type="GeneID" id="42456310"/>
<dbReference type="RefSeq" id="WP_020224450.1">
    <property type="nucleotide sequence ID" value="NZ_CABKSC010000001.1"/>
</dbReference>
<reference evidence="12 13" key="1">
    <citation type="journal article" date="2019" name="Nat. Med.">
        <title>A library of human gut bacterial isolates paired with longitudinal multiomics data enables mechanistic microbiome research.</title>
        <authorList>
            <person name="Poyet M."/>
            <person name="Groussin M."/>
            <person name="Gibbons S.M."/>
            <person name="Avila-Pacheco J."/>
            <person name="Jiang X."/>
            <person name="Kearney S.M."/>
            <person name="Perrotta A.R."/>
            <person name="Berdy B."/>
            <person name="Zhao S."/>
            <person name="Lieberman T.D."/>
            <person name="Swanson P.K."/>
            <person name="Smith M."/>
            <person name="Roesemann S."/>
            <person name="Alexander J.E."/>
            <person name="Rich S.A."/>
            <person name="Livny J."/>
            <person name="Vlamakis H."/>
            <person name="Clish C."/>
            <person name="Bullock K."/>
            <person name="Deik A."/>
            <person name="Scott J."/>
            <person name="Pierce K.A."/>
            <person name="Xavier R.J."/>
            <person name="Alm E.J."/>
        </authorList>
    </citation>
    <scope>NUCLEOTIDE SEQUENCE [LARGE SCALE GENOMIC DNA]</scope>
    <source>
        <strain evidence="10 12">BIOML-A4</strain>
        <strain evidence="11 13">BIOML-A5</strain>
    </source>
</reference>
<dbReference type="Gene3D" id="1.10.10.10">
    <property type="entry name" value="Winged helix-like DNA-binding domain superfamily/Winged helix DNA-binding domain"/>
    <property type="match status" value="1"/>
</dbReference>
<dbReference type="Gene3D" id="3.40.50.2300">
    <property type="match status" value="1"/>
</dbReference>
<dbReference type="GO" id="GO:0032993">
    <property type="term" value="C:protein-DNA complex"/>
    <property type="evidence" value="ECO:0007669"/>
    <property type="project" value="TreeGrafter"/>
</dbReference>
<feature type="modified residue" description="4-aspartylphosphate" evidence="6">
    <location>
        <position position="52"/>
    </location>
</feature>
<dbReference type="OrthoDB" id="1655504at2"/>
<sequence>MKTILIVEDDPAISNLIAELLISQGYQITQAYSGTEAQWVLQHRQPDLILLDLMLPGIQGEAVLALAEQIPVIVVSARCDLDDKVQLLRSGAVDYITKPFEPRELLARIEVQLRPSRMRQEDVLTCGMLTLKPLLRQAFVGKQSVKLTRTETAILKLLMLNPGQVIPKSQMLDQISEDTPDGMENSLKVHISHLRSKLRTISEQEMIESVWGIGFRIHPQS</sequence>
<dbReference type="InterPro" id="IPR001867">
    <property type="entry name" value="OmpR/PhoB-type_DNA-bd"/>
</dbReference>
<keyword evidence="5" id="KW-0804">Transcription</keyword>
<feature type="domain" description="OmpR/PhoB-type" evidence="9">
    <location>
        <begin position="121"/>
        <end position="219"/>
    </location>
</feature>
<protein>
    <submittedName>
        <fullName evidence="10">Response regulator</fullName>
    </submittedName>
</protein>
<evidence type="ECO:0000256" key="2">
    <source>
        <dbReference type="ARBA" id="ARBA00023012"/>
    </source>
</evidence>
<dbReference type="EMBL" id="WKPI01000008">
    <property type="protein sequence ID" value="MSC32742.1"/>
    <property type="molecule type" value="Genomic_DNA"/>
</dbReference>
<evidence type="ECO:0000256" key="4">
    <source>
        <dbReference type="ARBA" id="ARBA00023125"/>
    </source>
</evidence>